<dbReference type="Ensembl" id="ENSAMXT00005028477.1">
    <property type="protein sequence ID" value="ENSAMXP00005025849.1"/>
    <property type="gene ID" value="ENSAMXG00005013077.1"/>
</dbReference>
<evidence type="ECO:0000313" key="8">
    <source>
        <dbReference type="Ensembl" id="ENSAMXP00005025849.1"/>
    </source>
</evidence>
<feature type="compositionally biased region" description="Basic and acidic residues" evidence="6">
    <location>
        <begin position="240"/>
        <end position="254"/>
    </location>
</feature>
<evidence type="ECO:0000256" key="5">
    <source>
        <dbReference type="PROSITE-ProRule" id="PRU00192"/>
    </source>
</evidence>
<evidence type="ECO:0000256" key="2">
    <source>
        <dbReference type="ARBA" id="ARBA00023043"/>
    </source>
</evidence>
<dbReference type="SUPFAM" id="SSF50044">
    <property type="entry name" value="SH3-domain"/>
    <property type="match status" value="3"/>
</dbReference>
<keyword evidence="1 5" id="KW-0728">SH3 domain</keyword>
<dbReference type="CDD" id="cd12142">
    <property type="entry name" value="SH3_D21-like"/>
    <property type="match status" value="1"/>
</dbReference>
<accession>A0A8B9R937</accession>
<dbReference type="PRINTS" id="PR01887">
    <property type="entry name" value="SPECTRNALPHA"/>
</dbReference>
<comment type="function">
    <text evidence="3">Induces bone resorption, acting probably through a signaling cascade which results in the secretion of factor(s) enhancing osteoclast formation and activity.</text>
</comment>
<dbReference type="PANTHER" id="PTHR14167:SF116">
    <property type="entry name" value="CAP, ISOFORM AC"/>
    <property type="match status" value="1"/>
</dbReference>
<feature type="compositionally biased region" description="Polar residues" evidence="6">
    <location>
        <begin position="332"/>
        <end position="346"/>
    </location>
</feature>
<evidence type="ECO:0000256" key="1">
    <source>
        <dbReference type="ARBA" id="ARBA00022443"/>
    </source>
</evidence>
<dbReference type="Proteomes" id="UP000694621">
    <property type="component" value="Unplaced"/>
</dbReference>
<feature type="domain" description="SH3" evidence="7">
    <location>
        <begin position="80"/>
        <end position="139"/>
    </location>
</feature>
<feature type="region of interest" description="Disordered" evidence="6">
    <location>
        <begin position="410"/>
        <end position="442"/>
    </location>
</feature>
<keyword evidence="2" id="KW-0040">ANK repeat</keyword>
<evidence type="ECO:0000256" key="6">
    <source>
        <dbReference type="SAM" id="MobiDB-lite"/>
    </source>
</evidence>
<reference evidence="8" key="1">
    <citation type="submission" date="2025-08" db="UniProtKB">
        <authorList>
            <consortium name="Ensembl"/>
        </authorList>
    </citation>
    <scope>IDENTIFICATION</scope>
</reference>
<protein>
    <recommendedName>
        <fullName evidence="4">Osteoclast-stimulating factor 1</fullName>
    </recommendedName>
</protein>
<feature type="compositionally biased region" description="Basic and acidic residues" evidence="6">
    <location>
        <begin position="269"/>
        <end position="283"/>
    </location>
</feature>
<dbReference type="PRINTS" id="PR00452">
    <property type="entry name" value="SH3DOMAIN"/>
</dbReference>
<dbReference type="FunFam" id="2.30.30.40:FF:000072">
    <property type="entry name" value="Unconventional Myosin IB"/>
    <property type="match status" value="1"/>
</dbReference>
<organism evidence="8 9">
    <name type="scientific">Astyanax mexicanus</name>
    <name type="common">Blind cave fish</name>
    <name type="synonym">Astyanax fasciatus mexicanus</name>
    <dbReference type="NCBI Taxonomy" id="7994"/>
    <lineage>
        <taxon>Eukaryota</taxon>
        <taxon>Metazoa</taxon>
        <taxon>Chordata</taxon>
        <taxon>Craniata</taxon>
        <taxon>Vertebrata</taxon>
        <taxon>Euteleostomi</taxon>
        <taxon>Actinopterygii</taxon>
        <taxon>Neopterygii</taxon>
        <taxon>Teleostei</taxon>
        <taxon>Ostariophysi</taxon>
        <taxon>Characiformes</taxon>
        <taxon>Characoidei</taxon>
        <taxon>Acestrorhamphidae</taxon>
        <taxon>Acestrorhamphinae</taxon>
        <taxon>Astyanax</taxon>
    </lineage>
</organism>
<dbReference type="Pfam" id="PF14604">
    <property type="entry name" value="SH3_9"/>
    <property type="match status" value="2"/>
</dbReference>
<dbReference type="PANTHER" id="PTHR14167">
    <property type="entry name" value="SH3 DOMAIN-CONTAINING"/>
    <property type="match status" value="1"/>
</dbReference>
<evidence type="ECO:0000256" key="4">
    <source>
        <dbReference type="ARBA" id="ARBA00040640"/>
    </source>
</evidence>
<name>A0A8B9R937_ASTMX</name>
<dbReference type="CDD" id="cd11874">
    <property type="entry name" value="SH3_CD2AP-like_2"/>
    <property type="match status" value="1"/>
</dbReference>
<feature type="compositionally biased region" description="Basic and acidic residues" evidence="6">
    <location>
        <begin position="378"/>
        <end position="388"/>
    </location>
</feature>
<dbReference type="SMART" id="SM00326">
    <property type="entry name" value="SH3"/>
    <property type="match status" value="3"/>
</dbReference>
<dbReference type="PROSITE" id="PS50002">
    <property type="entry name" value="SH3"/>
    <property type="match status" value="3"/>
</dbReference>
<evidence type="ECO:0000259" key="7">
    <source>
        <dbReference type="PROSITE" id="PS50002"/>
    </source>
</evidence>
<dbReference type="AlphaFoldDB" id="A0A8B9R937"/>
<dbReference type="Gene3D" id="2.30.30.40">
    <property type="entry name" value="SH3 Domains"/>
    <property type="match status" value="3"/>
</dbReference>
<dbReference type="InterPro" id="IPR050384">
    <property type="entry name" value="Endophilin_SH3RF"/>
</dbReference>
<feature type="domain" description="SH3" evidence="7">
    <location>
        <begin position="168"/>
        <end position="229"/>
    </location>
</feature>
<feature type="compositionally biased region" description="Polar residues" evidence="6">
    <location>
        <begin position="356"/>
        <end position="369"/>
    </location>
</feature>
<feature type="region of interest" description="Disordered" evidence="6">
    <location>
        <begin position="235"/>
        <end position="391"/>
    </location>
</feature>
<evidence type="ECO:0000313" key="9">
    <source>
        <dbReference type="Proteomes" id="UP000694621"/>
    </source>
</evidence>
<dbReference type="InterPro" id="IPR036028">
    <property type="entry name" value="SH3-like_dom_sf"/>
</dbReference>
<evidence type="ECO:0000256" key="3">
    <source>
        <dbReference type="ARBA" id="ARBA00037432"/>
    </source>
</evidence>
<proteinExistence type="predicted"/>
<sequence length="442" mass="49644">MEVLVLIDFEGTLGDELSVRAGDVVKNVKAASEDGWLEGELRGKRGIFPSNFVKEVPVHLMGDSKREPRSMRTSKMPLKDLCRKCEVTYTYMPQNEDELELAVGETVEILREIEDGWWMGKKNNKIGAFPSNFVKEIFPKGSKSRPKLSDSLFTKEVGQSRSVLHTAWLKECCQVMFDYTAVAEDELNLKKGDIVTIISKASEDDGWWEGELNGRRGFFPDNFVMVIPMDTQVSGVGKCSHTDEKPDFRSDSHKVKLTGLFRTPPPPTLKEKPLKLVSKKNEDLPPASSKSTENEHKDSDQLDVVNVSSEKLVHPTAHRAKPPQRRPPTGLHASSDTNQNEASTQIDGALKKQDVSSKVTENHLPSSSILHPAQPKPTEVKSPAEKPTLDQVLAELKELRMALELLKTQHSTDMKELKDELGEERSKRMKLQDEVQALRKQK</sequence>
<dbReference type="InterPro" id="IPR001452">
    <property type="entry name" value="SH3_domain"/>
</dbReference>
<dbReference type="Pfam" id="PF00018">
    <property type="entry name" value="SH3_1"/>
    <property type="match status" value="1"/>
</dbReference>
<feature type="domain" description="SH3" evidence="7">
    <location>
        <begin position="1"/>
        <end position="58"/>
    </location>
</feature>
<dbReference type="InterPro" id="IPR035468">
    <property type="entry name" value="SH3D21_SH3"/>
</dbReference>